<gene>
    <name evidence="15" type="primary">purM</name>
    <name evidence="18" type="ORF">SAMN05428957_10796</name>
</gene>
<dbReference type="InterPro" id="IPR016188">
    <property type="entry name" value="PurM-like_N"/>
</dbReference>
<dbReference type="NCBIfam" id="TIGR00878">
    <property type="entry name" value="purM"/>
    <property type="match status" value="1"/>
</dbReference>
<dbReference type="Gene3D" id="3.30.1330.10">
    <property type="entry name" value="PurM-like, N-terminal domain"/>
    <property type="match status" value="1"/>
</dbReference>
<dbReference type="RefSeq" id="WP_091570814.1">
    <property type="nucleotide sequence ID" value="NZ_FNHP01000007.1"/>
</dbReference>
<evidence type="ECO:0000313" key="18">
    <source>
        <dbReference type="EMBL" id="SDM53214.1"/>
    </source>
</evidence>
<feature type="domain" description="PurM-like C-terminal" evidence="17">
    <location>
        <begin position="178"/>
        <end position="352"/>
    </location>
</feature>
<dbReference type="GO" id="GO:0006189">
    <property type="term" value="P:'de novo' IMP biosynthetic process"/>
    <property type="evidence" value="ECO:0007669"/>
    <property type="project" value="UniProtKB-UniRule"/>
</dbReference>
<keyword evidence="9 15" id="KW-0658">Purine biosynthesis</keyword>
<keyword evidence="8 15" id="KW-0547">Nucleotide-binding</keyword>
<evidence type="ECO:0000259" key="17">
    <source>
        <dbReference type="Pfam" id="PF02769"/>
    </source>
</evidence>
<dbReference type="GO" id="GO:0004641">
    <property type="term" value="F:phosphoribosylformylglycinamidine cyclo-ligase activity"/>
    <property type="evidence" value="ECO:0007669"/>
    <property type="project" value="UniProtKB-UniRule"/>
</dbReference>
<accession>A0A1G9U0M4</accession>
<dbReference type="Proteomes" id="UP000198552">
    <property type="component" value="Unassembled WGS sequence"/>
</dbReference>
<evidence type="ECO:0000256" key="7">
    <source>
        <dbReference type="ARBA" id="ARBA00022598"/>
    </source>
</evidence>
<dbReference type="CDD" id="cd02196">
    <property type="entry name" value="PurM"/>
    <property type="match status" value="1"/>
</dbReference>
<evidence type="ECO:0000256" key="6">
    <source>
        <dbReference type="ARBA" id="ARBA00022490"/>
    </source>
</evidence>
<evidence type="ECO:0000256" key="2">
    <source>
        <dbReference type="ARBA" id="ARBA00004686"/>
    </source>
</evidence>
<evidence type="ECO:0000259" key="16">
    <source>
        <dbReference type="Pfam" id="PF00586"/>
    </source>
</evidence>
<dbReference type="Pfam" id="PF02769">
    <property type="entry name" value="AIRS_C"/>
    <property type="match status" value="1"/>
</dbReference>
<evidence type="ECO:0000256" key="12">
    <source>
        <dbReference type="ARBA" id="ARBA00032931"/>
    </source>
</evidence>
<keyword evidence="19" id="KW-1185">Reference proteome</keyword>
<comment type="catalytic activity">
    <reaction evidence="14 15">
        <text>2-formamido-N(1)-(5-O-phospho-beta-D-ribosyl)acetamidine + ATP = 5-amino-1-(5-phospho-beta-D-ribosyl)imidazole + ADP + phosphate + H(+)</text>
        <dbReference type="Rhea" id="RHEA:23032"/>
        <dbReference type="ChEBI" id="CHEBI:15378"/>
        <dbReference type="ChEBI" id="CHEBI:30616"/>
        <dbReference type="ChEBI" id="CHEBI:43474"/>
        <dbReference type="ChEBI" id="CHEBI:137981"/>
        <dbReference type="ChEBI" id="CHEBI:147287"/>
        <dbReference type="ChEBI" id="CHEBI:456216"/>
        <dbReference type="EC" id="6.3.3.1"/>
    </reaction>
</comment>
<proteinExistence type="inferred from homology"/>
<evidence type="ECO:0000256" key="9">
    <source>
        <dbReference type="ARBA" id="ARBA00022755"/>
    </source>
</evidence>
<dbReference type="PANTHER" id="PTHR10520:SF12">
    <property type="entry name" value="TRIFUNCTIONAL PURINE BIOSYNTHETIC PROTEIN ADENOSINE-3"/>
    <property type="match status" value="1"/>
</dbReference>
<protein>
    <recommendedName>
        <fullName evidence="5 15">Phosphoribosylformylglycinamidine cyclo-ligase</fullName>
        <ecNumber evidence="4 15">6.3.3.1</ecNumber>
    </recommendedName>
    <alternativeName>
        <fullName evidence="12 15">AIR synthase</fullName>
    </alternativeName>
    <alternativeName>
        <fullName evidence="13 15">AIRS</fullName>
    </alternativeName>
    <alternativeName>
        <fullName evidence="11 15">Phosphoribosyl-aminoimidazole synthetase</fullName>
    </alternativeName>
</protein>
<comment type="subcellular location">
    <subcellularLocation>
        <location evidence="1 15">Cytoplasm</location>
    </subcellularLocation>
</comment>
<name>A0A1G9U0M4_9BURK</name>
<evidence type="ECO:0000256" key="8">
    <source>
        <dbReference type="ARBA" id="ARBA00022741"/>
    </source>
</evidence>
<evidence type="ECO:0000256" key="11">
    <source>
        <dbReference type="ARBA" id="ARBA00031908"/>
    </source>
</evidence>
<evidence type="ECO:0000313" key="19">
    <source>
        <dbReference type="Proteomes" id="UP000198552"/>
    </source>
</evidence>
<evidence type="ECO:0000256" key="13">
    <source>
        <dbReference type="ARBA" id="ARBA00033093"/>
    </source>
</evidence>
<dbReference type="UniPathway" id="UPA00074">
    <property type="reaction ID" value="UER00129"/>
</dbReference>
<dbReference type="InterPro" id="IPR036676">
    <property type="entry name" value="PurM-like_C_sf"/>
</dbReference>
<comment type="pathway">
    <text evidence="2 15">Purine metabolism; IMP biosynthesis via de novo pathway; 5-amino-1-(5-phospho-D-ribosyl)imidazole from N(2)-formyl-N(1)-(5-phospho-D-ribosyl)glycinamide: step 2/2.</text>
</comment>
<evidence type="ECO:0000256" key="5">
    <source>
        <dbReference type="ARBA" id="ARBA00020367"/>
    </source>
</evidence>
<dbReference type="EMBL" id="FNHP01000007">
    <property type="protein sequence ID" value="SDM53214.1"/>
    <property type="molecule type" value="Genomic_DNA"/>
</dbReference>
<dbReference type="SUPFAM" id="SSF55326">
    <property type="entry name" value="PurM N-terminal domain-like"/>
    <property type="match status" value="1"/>
</dbReference>
<keyword evidence="10 15" id="KW-0067">ATP-binding</keyword>
<dbReference type="FunFam" id="3.30.1330.10:FF:000001">
    <property type="entry name" value="Phosphoribosylformylglycinamidine cyclo-ligase"/>
    <property type="match status" value="1"/>
</dbReference>
<evidence type="ECO:0000256" key="3">
    <source>
        <dbReference type="ARBA" id="ARBA00010280"/>
    </source>
</evidence>
<evidence type="ECO:0000256" key="4">
    <source>
        <dbReference type="ARBA" id="ARBA00013047"/>
    </source>
</evidence>
<keyword evidence="6 15" id="KW-0963">Cytoplasm</keyword>
<keyword evidence="7 15" id="KW-0436">Ligase</keyword>
<dbReference type="EC" id="6.3.3.1" evidence="4 15"/>
<dbReference type="FunFam" id="3.90.650.10:FF:000011">
    <property type="entry name" value="Phosphoribosylformylglycinamidine cyclo-ligase"/>
    <property type="match status" value="1"/>
</dbReference>
<dbReference type="HAMAP" id="MF_00741">
    <property type="entry name" value="AIRS"/>
    <property type="match status" value="1"/>
</dbReference>
<dbReference type="Pfam" id="PF00586">
    <property type="entry name" value="AIRS"/>
    <property type="match status" value="1"/>
</dbReference>
<evidence type="ECO:0000256" key="1">
    <source>
        <dbReference type="ARBA" id="ARBA00004496"/>
    </source>
</evidence>
<organism evidence="18 19">
    <name type="scientific">Oryzisolibacter propanilivorax</name>
    <dbReference type="NCBI Taxonomy" id="1527607"/>
    <lineage>
        <taxon>Bacteria</taxon>
        <taxon>Pseudomonadati</taxon>
        <taxon>Pseudomonadota</taxon>
        <taxon>Betaproteobacteria</taxon>
        <taxon>Burkholderiales</taxon>
        <taxon>Comamonadaceae</taxon>
        <taxon>Oryzisolibacter</taxon>
    </lineage>
</organism>
<sequence>MSTSTPSPISYKDAGVDIDAGDALVERIKPLARKTMREGVMAGIGGFGALFEVPKRYAEPVLVSGTDGVGTKLKLAFEWDMHDTVGIDLVAMSVNDVLVQGAEPLFFLDYFACGKLHVDTAAAVVGGIARGCELSGCALIGGETAEMPGMYPDGEYDLAGFAVGAVEKSKILNGAAVQAGDVVLGLQSSGVHSNGFSLVRKCIERAEAAGTLPETLDGQPFRQAVMAPTRLYVKSVLAALAAHPHGAGTAGIKALAHITGGGLLENIPRVLPEGLAAQLQAGSWPRTELFAWLQRTAGIDDIEMNRTFNNGIGMVVVVAAEAAEAVRATLAQHGESVHTIGRIAERGAGAAVVVA</sequence>
<dbReference type="GO" id="GO:0004637">
    <property type="term" value="F:phosphoribosylamine-glycine ligase activity"/>
    <property type="evidence" value="ECO:0007669"/>
    <property type="project" value="TreeGrafter"/>
</dbReference>
<evidence type="ECO:0000256" key="14">
    <source>
        <dbReference type="ARBA" id="ARBA00049057"/>
    </source>
</evidence>
<dbReference type="SUPFAM" id="SSF56042">
    <property type="entry name" value="PurM C-terminal domain-like"/>
    <property type="match status" value="1"/>
</dbReference>
<dbReference type="InterPro" id="IPR004733">
    <property type="entry name" value="PurM_cligase"/>
</dbReference>
<dbReference type="InterPro" id="IPR036921">
    <property type="entry name" value="PurM-like_N_sf"/>
</dbReference>
<dbReference type="AlphaFoldDB" id="A0A1G9U0M4"/>
<dbReference type="PANTHER" id="PTHR10520">
    <property type="entry name" value="TRIFUNCTIONAL PURINE BIOSYNTHETIC PROTEIN ADENOSINE-3-RELATED"/>
    <property type="match status" value="1"/>
</dbReference>
<evidence type="ECO:0000256" key="10">
    <source>
        <dbReference type="ARBA" id="ARBA00022840"/>
    </source>
</evidence>
<dbReference type="GO" id="GO:0046084">
    <property type="term" value="P:adenine biosynthetic process"/>
    <property type="evidence" value="ECO:0007669"/>
    <property type="project" value="TreeGrafter"/>
</dbReference>
<reference evidence="19" key="1">
    <citation type="submission" date="2016-10" db="EMBL/GenBank/DDBJ databases">
        <authorList>
            <person name="Varghese N."/>
            <person name="Submissions S."/>
        </authorList>
    </citation>
    <scope>NUCLEOTIDE SEQUENCE [LARGE SCALE GENOMIC DNA]</scope>
    <source>
        <strain evidence="19">EPL6</strain>
    </source>
</reference>
<dbReference type="GO" id="GO:0005524">
    <property type="term" value="F:ATP binding"/>
    <property type="evidence" value="ECO:0007669"/>
    <property type="project" value="UniProtKB-KW"/>
</dbReference>
<dbReference type="STRING" id="1527607.SAMN05428957_10796"/>
<feature type="domain" description="PurM-like N-terminal" evidence="16">
    <location>
        <begin position="61"/>
        <end position="166"/>
    </location>
</feature>
<comment type="similarity">
    <text evidence="3 15">Belongs to the AIR synthase family.</text>
</comment>
<evidence type="ECO:0000256" key="15">
    <source>
        <dbReference type="HAMAP-Rule" id="MF_00741"/>
    </source>
</evidence>
<dbReference type="GO" id="GO:0005829">
    <property type="term" value="C:cytosol"/>
    <property type="evidence" value="ECO:0007669"/>
    <property type="project" value="TreeGrafter"/>
</dbReference>
<dbReference type="Gene3D" id="3.90.650.10">
    <property type="entry name" value="PurM-like C-terminal domain"/>
    <property type="match status" value="1"/>
</dbReference>
<dbReference type="OrthoDB" id="9777881at2"/>
<dbReference type="InterPro" id="IPR010918">
    <property type="entry name" value="PurM-like_C_dom"/>
</dbReference>